<name>A0A7M5V2N6_9CNID</name>
<protein>
    <recommendedName>
        <fullName evidence="2">Apple domain-containing protein</fullName>
    </recommendedName>
</protein>
<keyword evidence="4" id="KW-1185">Reference proteome</keyword>
<sequence>MWKIICIISLSFAKLVSTQFVNFKFAKPLKNKRLAPNTTLFLHQDQAKTHGQCVIHCSAHTECWSANYHQNSQVCILYRESFRDGDVREFVEADGWVYYEKKEAEQTQIVSKGDAINKTEEIICEQGKVIHELPYMPEQWKLSFKVYFSNHQPNSHSSILTFDLIGRRGKIEIGLSQRRFIFVEMSGEIGKRWLNGKYKAPLNKWVSVDINLVRFNGTYQLMLFMNQIYQRSFAIKFWEPTYFKDITVYASKKLNAWKSNVVSTIKELLFYRTKEPVTYNNAIQLGVIPRWPKSWHIQFSVKILYHRKIMNDGRDDGGKWHGIIQFCNSTLDQYGCRQPVVAYNQIEGKIEFTLYGNSTSDNFMQLWSDPIELNTTYDIKMQVTQRSRTRLNIWMNGDRVYKNVEVLNAEEFYNVRYYYGTLWRPDNHSVEISNLIFGGMSQSLNLDD</sequence>
<dbReference type="SUPFAM" id="SSF57414">
    <property type="entry name" value="Hairpin loop containing domain-like"/>
    <property type="match status" value="1"/>
</dbReference>
<feature type="signal peptide" evidence="1">
    <location>
        <begin position="1"/>
        <end position="18"/>
    </location>
</feature>
<evidence type="ECO:0000313" key="3">
    <source>
        <dbReference type="EnsemblMetazoa" id="CLYHEMP002523.1"/>
    </source>
</evidence>
<feature type="domain" description="Apple" evidence="2">
    <location>
        <begin position="46"/>
        <end position="101"/>
    </location>
</feature>
<dbReference type="EnsemblMetazoa" id="CLYHEMT002523.1">
    <property type="protein sequence ID" value="CLYHEMP002523.1"/>
    <property type="gene ID" value="CLYHEMG002523"/>
</dbReference>
<proteinExistence type="predicted"/>
<feature type="chain" id="PRO_5029857997" description="Apple domain-containing protein" evidence="1">
    <location>
        <begin position="19"/>
        <end position="448"/>
    </location>
</feature>
<dbReference type="RefSeq" id="XP_066929654.1">
    <property type="nucleotide sequence ID" value="XM_067073553.1"/>
</dbReference>
<dbReference type="GeneID" id="136817214"/>
<dbReference type="AlphaFoldDB" id="A0A7M5V2N6"/>
<reference evidence="3" key="1">
    <citation type="submission" date="2021-01" db="UniProtKB">
        <authorList>
            <consortium name="EnsemblMetazoa"/>
        </authorList>
    </citation>
    <scope>IDENTIFICATION</scope>
</reference>
<dbReference type="InterPro" id="IPR003609">
    <property type="entry name" value="Pan_app"/>
</dbReference>
<dbReference type="Gene3D" id="3.50.4.10">
    <property type="entry name" value="Hepatocyte Growth Factor"/>
    <property type="match status" value="1"/>
</dbReference>
<dbReference type="Pfam" id="PF00024">
    <property type="entry name" value="PAN_1"/>
    <property type="match status" value="1"/>
</dbReference>
<evidence type="ECO:0000313" key="4">
    <source>
        <dbReference type="Proteomes" id="UP000594262"/>
    </source>
</evidence>
<evidence type="ECO:0000256" key="1">
    <source>
        <dbReference type="SAM" id="SignalP"/>
    </source>
</evidence>
<accession>A0A7M5V2N6</accession>
<dbReference type="Proteomes" id="UP000594262">
    <property type="component" value="Unplaced"/>
</dbReference>
<evidence type="ECO:0000259" key="2">
    <source>
        <dbReference type="Pfam" id="PF00024"/>
    </source>
</evidence>
<organism evidence="3 4">
    <name type="scientific">Clytia hemisphaerica</name>
    <dbReference type="NCBI Taxonomy" id="252671"/>
    <lineage>
        <taxon>Eukaryota</taxon>
        <taxon>Metazoa</taxon>
        <taxon>Cnidaria</taxon>
        <taxon>Hydrozoa</taxon>
        <taxon>Hydroidolina</taxon>
        <taxon>Leptothecata</taxon>
        <taxon>Obeliida</taxon>
        <taxon>Clytiidae</taxon>
        <taxon>Clytia</taxon>
    </lineage>
</organism>
<keyword evidence="1" id="KW-0732">Signal</keyword>